<gene>
    <name evidence="1" type="ORF">KP509_25G016000</name>
</gene>
<sequence length="55" mass="6287">MTMLATDKPLYPIANVIGELKNDDIQLRLSWIRPLSTIAREVGDERTTKELITFV</sequence>
<proteinExistence type="predicted"/>
<dbReference type="AlphaFoldDB" id="A0A8T2RQB2"/>
<name>A0A8T2RQB2_CERRI</name>
<dbReference type="Proteomes" id="UP000825935">
    <property type="component" value="Chromosome 25"/>
</dbReference>
<protein>
    <submittedName>
        <fullName evidence="1">Uncharacterized protein</fullName>
    </submittedName>
</protein>
<dbReference type="OrthoDB" id="340346at2759"/>
<dbReference type="Gene3D" id="1.25.10.10">
    <property type="entry name" value="Leucine-rich Repeat Variant"/>
    <property type="match status" value="1"/>
</dbReference>
<keyword evidence="2" id="KW-1185">Reference proteome</keyword>
<evidence type="ECO:0000313" key="2">
    <source>
        <dbReference type="Proteomes" id="UP000825935"/>
    </source>
</evidence>
<reference evidence="1" key="1">
    <citation type="submission" date="2021-08" db="EMBL/GenBank/DDBJ databases">
        <title>WGS assembly of Ceratopteris richardii.</title>
        <authorList>
            <person name="Marchant D.B."/>
            <person name="Chen G."/>
            <person name="Jenkins J."/>
            <person name="Shu S."/>
            <person name="Leebens-Mack J."/>
            <person name="Grimwood J."/>
            <person name="Schmutz J."/>
            <person name="Soltis P."/>
            <person name="Soltis D."/>
            <person name="Chen Z.-H."/>
        </authorList>
    </citation>
    <scope>NUCLEOTIDE SEQUENCE</scope>
    <source>
        <strain evidence="1">Whitten #5841</strain>
        <tissue evidence="1">Leaf</tissue>
    </source>
</reference>
<evidence type="ECO:0000313" key="1">
    <source>
        <dbReference type="EMBL" id="KAH7297867.1"/>
    </source>
</evidence>
<accession>A0A8T2RQB2</accession>
<organism evidence="1 2">
    <name type="scientific">Ceratopteris richardii</name>
    <name type="common">Triangle waterfern</name>
    <dbReference type="NCBI Taxonomy" id="49495"/>
    <lineage>
        <taxon>Eukaryota</taxon>
        <taxon>Viridiplantae</taxon>
        <taxon>Streptophyta</taxon>
        <taxon>Embryophyta</taxon>
        <taxon>Tracheophyta</taxon>
        <taxon>Polypodiopsida</taxon>
        <taxon>Polypodiidae</taxon>
        <taxon>Polypodiales</taxon>
        <taxon>Pteridineae</taxon>
        <taxon>Pteridaceae</taxon>
        <taxon>Parkerioideae</taxon>
        <taxon>Ceratopteris</taxon>
    </lineage>
</organism>
<comment type="caution">
    <text evidence="1">The sequence shown here is derived from an EMBL/GenBank/DDBJ whole genome shotgun (WGS) entry which is preliminary data.</text>
</comment>
<dbReference type="InterPro" id="IPR011989">
    <property type="entry name" value="ARM-like"/>
</dbReference>
<dbReference type="EMBL" id="CM035430">
    <property type="protein sequence ID" value="KAH7297867.1"/>
    <property type="molecule type" value="Genomic_DNA"/>
</dbReference>